<name>A0ACB7S290_HYAAI</name>
<organism evidence="1 2">
    <name type="scientific">Hyalomma asiaticum</name>
    <name type="common">Tick</name>
    <dbReference type="NCBI Taxonomy" id="266040"/>
    <lineage>
        <taxon>Eukaryota</taxon>
        <taxon>Metazoa</taxon>
        <taxon>Ecdysozoa</taxon>
        <taxon>Arthropoda</taxon>
        <taxon>Chelicerata</taxon>
        <taxon>Arachnida</taxon>
        <taxon>Acari</taxon>
        <taxon>Parasitiformes</taxon>
        <taxon>Ixodida</taxon>
        <taxon>Ixodoidea</taxon>
        <taxon>Ixodidae</taxon>
        <taxon>Hyalomminae</taxon>
        <taxon>Hyalomma</taxon>
    </lineage>
</organism>
<comment type="caution">
    <text evidence="1">The sequence shown here is derived from an EMBL/GenBank/DDBJ whole genome shotgun (WGS) entry which is preliminary data.</text>
</comment>
<reference evidence="1" key="1">
    <citation type="submission" date="2020-05" db="EMBL/GenBank/DDBJ databases">
        <title>Large-scale comparative analyses of tick genomes elucidate their genetic diversity and vector capacities.</title>
        <authorList>
            <person name="Jia N."/>
            <person name="Wang J."/>
            <person name="Shi W."/>
            <person name="Du L."/>
            <person name="Sun Y."/>
            <person name="Zhan W."/>
            <person name="Jiang J."/>
            <person name="Wang Q."/>
            <person name="Zhang B."/>
            <person name="Ji P."/>
            <person name="Sakyi L.B."/>
            <person name="Cui X."/>
            <person name="Yuan T."/>
            <person name="Jiang B."/>
            <person name="Yang W."/>
            <person name="Lam T.T.-Y."/>
            <person name="Chang Q."/>
            <person name="Ding S."/>
            <person name="Wang X."/>
            <person name="Zhu J."/>
            <person name="Ruan X."/>
            <person name="Zhao L."/>
            <person name="Wei J."/>
            <person name="Que T."/>
            <person name="Du C."/>
            <person name="Cheng J."/>
            <person name="Dai P."/>
            <person name="Han X."/>
            <person name="Huang E."/>
            <person name="Gao Y."/>
            <person name="Liu J."/>
            <person name="Shao H."/>
            <person name="Ye R."/>
            <person name="Li L."/>
            <person name="Wei W."/>
            <person name="Wang X."/>
            <person name="Wang C."/>
            <person name="Yang T."/>
            <person name="Huo Q."/>
            <person name="Li W."/>
            <person name="Guo W."/>
            <person name="Chen H."/>
            <person name="Zhou L."/>
            <person name="Ni X."/>
            <person name="Tian J."/>
            <person name="Zhou Y."/>
            <person name="Sheng Y."/>
            <person name="Liu T."/>
            <person name="Pan Y."/>
            <person name="Xia L."/>
            <person name="Li J."/>
            <person name="Zhao F."/>
            <person name="Cao W."/>
        </authorList>
    </citation>
    <scope>NUCLEOTIDE SEQUENCE</scope>
    <source>
        <strain evidence="1">Hyas-2018</strain>
    </source>
</reference>
<sequence>MKCELPTRHNQAVVLISRMDLYVIIAVPGVSTSGCTCVLAYSFTNCDTLKRNAEEMRQYVSAFSSEPLNRRAAARTRLLVKAASRQITPVLLLWVPCCWCLLAVNHDRVWRRSAVHVGLAAMSPRVVRSADDTFPAMSKREATGSIDYVPHRSAVSGDLSLTVPT</sequence>
<proteinExistence type="predicted"/>
<evidence type="ECO:0000313" key="1">
    <source>
        <dbReference type="EMBL" id="KAH6928197.1"/>
    </source>
</evidence>
<gene>
    <name evidence="1" type="ORF">HPB50_012573</name>
</gene>
<keyword evidence="2" id="KW-1185">Reference proteome</keyword>
<dbReference type="Proteomes" id="UP000821845">
    <property type="component" value="Chromosome 6"/>
</dbReference>
<evidence type="ECO:0000313" key="2">
    <source>
        <dbReference type="Proteomes" id="UP000821845"/>
    </source>
</evidence>
<dbReference type="EMBL" id="CM023486">
    <property type="protein sequence ID" value="KAH6928197.1"/>
    <property type="molecule type" value="Genomic_DNA"/>
</dbReference>
<accession>A0ACB7S290</accession>
<protein>
    <submittedName>
        <fullName evidence="1">Uncharacterized protein</fullName>
    </submittedName>
</protein>